<proteinExistence type="predicted"/>
<evidence type="ECO:0000256" key="1">
    <source>
        <dbReference type="SAM" id="MobiDB-lite"/>
    </source>
</evidence>
<gene>
    <name evidence="2" type="ORF">BCIN_09g05880</name>
</gene>
<reference evidence="2 3" key="2">
    <citation type="journal article" date="2012" name="Eukaryot. Cell">
        <title>Genome update of Botrytis cinerea strains B05.10 and T4.</title>
        <authorList>
            <person name="Staats M."/>
            <person name="van Kan J.A."/>
        </authorList>
    </citation>
    <scope>NUCLEOTIDE SEQUENCE [LARGE SCALE GENOMIC DNA]</scope>
    <source>
        <strain evidence="2 3">B05.10</strain>
    </source>
</reference>
<dbReference type="AlphaFoldDB" id="A0A384JT92"/>
<feature type="compositionally biased region" description="Polar residues" evidence="1">
    <location>
        <begin position="18"/>
        <end position="28"/>
    </location>
</feature>
<sequence length="207" mass="23651">MSTSYTKTQYTCGHMTEKQTPTRQASEDPSQEPKKSLTRTLTGKVKKGLKRALTLNAGKSTIRYSRMKCPACELEVTANFTSDRYAGWVDELPSPTPDSFQPDRPNLQERNSDEILREEIISQEQLAPLETIDDWRREAIHKETQRREAGQQVQDRDDALATLEGRRTGIQKRPTMPLGGHWDPKEESSRTQYKKLGPYSYISSDSE</sequence>
<protein>
    <submittedName>
        <fullName evidence="2">Uncharacterized protein</fullName>
    </submittedName>
</protein>
<feature type="region of interest" description="Disordered" evidence="1">
    <location>
        <begin position="1"/>
        <end position="42"/>
    </location>
</feature>
<feature type="compositionally biased region" description="Polar residues" evidence="1">
    <location>
        <begin position="1"/>
        <end position="11"/>
    </location>
</feature>
<dbReference type="KEGG" id="bfu:BCIN_09g05880"/>
<dbReference type="Proteomes" id="UP000001798">
    <property type="component" value="Chromosome 9"/>
</dbReference>
<dbReference type="GeneID" id="5432284"/>
<feature type="region of interest" description="Disordered" evidence="1">
    <location>
        <begin position="143"/>
        <end position="207"/>
    </location>
</feature>
<name>A0A384JT92_BOTFB</name>
<reference evidence="2 3" key="1">
    <citation type="journal article" date="2011" name="PLoS Genet.">
        <title>Genomic analysis of the necrotrophic fungal pathogens Sclerotinia sclerotiorum and Botrytis cinerea.</title>
        <authorList>
            <person name="Amselem J."/>
            <person name="Cuomo C.A."/>
            <person name="van Kan J.A."/>
            <person name="Viaud M."/>
            <person name="Benito E.P."/>
            <person name="Couloux A."/>
            <person name="Coutinho P.M."/>
            <person name="de Vries R.P."/>
            <person name="Dyer P.S."/>
            <person name="Fillinger S."/>
            <person name="Fournier E."/>
            <person name="Gout L."/>
            <person name="Hahn M."/>
            <person name="Kohn L."/>
            <person name="Lapalu N."/>
            <person name="Plummer K.M."/>
            <person name="Pradier J.M."/>
            <person name="Quevillon E."/>
            <person name="Sharon A."/>
            <person name="Simon A."/>
            <person name="ten Have A."/>
            <person name="Tudzynski B."/>
            <person name="Tudzynski P."/>
            <person name="Wincker P."/>
            <person name="Andrew M."/>
            <person name="Anthouard V."/>
            <person name="Beever R.E."/>
            <person name="Beffa R."/>
            <person name="Benoit I."/>
            <person name="Bouzid O."/>
            <person name="Brault B."/>
            <person name="Chen Z."/>
            <person name="Choquer M."/>
            <person name="Collemare J."/>
            <person name="Cotton P."/>
            <person name="Danchin E.G."/>
            <person name="Da Silva C."/>
            <person name="Gautier A."/>
            <person name="Giraud C."/>
            <person name="Giraud T."/>
            <person name="Gonzalez C."/>
            <person name="Grossetete S."/>
            <person name="Guldener U."/>
            <person name="Henrissat B."/>
            <person name="Howlett B.J."/>
            <person name="Kodira C."/>
            <person name="Kretschmer M."/>
            <person name="Lappartient A."/>
            <person name="Leroch M."/>
            <person name="Levis C."/>
            <person name="Mauceli E."/>
            <person name="Neuveglise C."/>
            <person name="Oeser B."/>
            <person name="Pearson M."/>
            <person name="Poulain J."/>
            <person name="Poussereau N."/>
            <person name="Quesneville H."/>
            <person name="Rascle C."/>
            <person name="Schumacher J."/>
            <person name="Segurens B."/>
            <person name="Sexton A."/>
            <person name="Silva E."/>
            <person name="Sirven C."/>
            <person name="Soanes D.M."/>
            <person name="Talbot N.J."/>
            <person name="Templeton M."/>
            <person name="Yandava C."/>
            <person name="Yarden O."/>
            <person name="Zeng Q."/>
            <person name="Rollins J.A."/>
            <person name="Lebrun M.H."/>
            <person name="Dickman M."/>
        </authorList>
    </citation>
    <scope>NUCLEOTIDE SEQUENCE [LARGE SCALE GENOMIC DNA]</scope>
    <source>
        <strain evidence="2 3">B05.10</strain>
    </source>
</reference>
<dbReference type="RefSeq" id="XP_001551768.2">
    <property type="nucleotide sequence ID" value="XM_001551718.2"/>
</dbReference>
<accession>A0A384JT92</accession>
<dbReference type="VEuPathDB" id="FungiDB:Bcin09g05880"/>
<feature type="compositionally biased region" description="Basic and acidic residues" evidence="1">
    <location>
        <begin position="143"/>
        <end position="167"/>
    </location>
</feature>
<organism evidence="2 3">
    <name type="scientific">Botryotinia fuckeliana (strain B05.10)</name>
    <name type="common">Noble rot fungus</name>
    <name type="synonym">Botrytis cinerea</name>
    <dbReference type="NCBI Taxonomy" id="332648"/>
    <lineage>
        <taxon>Eukaryota</taxon>
        <taxon>Fungi</taxon>
        <taxon>Dikarya</taxon>
        <taxon>Ascomycota</taxon>
        <taxon>Pezizomycotina</taxon>
        <taxon>Leotiomycetes</taxon>
        <taxon>Helotiales</taxon>
        <taxon>Sclerotiniaceae</taxon>
        <taxon>Botrytis</taxon>
    </lineage>
</organism>
<keyword evidence="3" id="KW-1185">Reference proteome</keyword>
<dbReference type="OrthoDB" id="3543675at2759"/>
<evidence type="ECO:0000313" key="2">
    <source>
        <dbReference type="EMBL" id="ATZ53816.1"/>
    </source>
</evidence>
<evidence type="ECO:0000313" key="3">
    <source>
        <dbReference type="Proteomes" id="UP000001798"/>
    </source>
</evidence>
<dbReference type="EMBL" id="CP009813">
    <property type="protein sequence ID" value="ATZ53816.1"/>
    <property type="molecule type" value="Genomic_DNA"/>
</dbReference>
<reference evidence="2 3" key="3">
    <citation type="journal article" date="2017" name="Mol. Plant Pathol.">
        <title>A gapless genome sequence of the fungus Botrytis cinerea.</title>
        <authorList>
            <person name="Van Kan J.A."/>
            <person name="Stassen J.H."/>
            <person name="Mosbach A."/>
            <person name="Van Der Lee T.A."/>
            <person name="Faino L."/>
            <person name="Farmer A.D."/>
            <person name="Papasotiriou D.G."/>
            <person name="Zhou S."/>
            <person name="Seidl M.F."/>
            <person name="Cottam E."/>
            <person name="Edel D."/>
            <person name="Hahn M."/>
            <person name="Schwartz D.C."/>
            <person name="Dietrich R.A."/>
            <person name="Widdison S."/>
            <person name="Scalliet G."/>
        </authorList>
    </citation>
    <scope>NUCLEOTIDE SEQUENCE [LARGE SCALE GENOMIC DNA]</scope>
    <source>
        <strain evidence="2 3">B05.10</strain>
    </source>
</reference>